<comment type="caution">
    <text evidence="2">The sequence shown here is derived from an EMBL/GenBank/DDBJ whole genome shotgun (WGS) entry which is preliminary data.</text>
</comment>
<feature type="compositionally biased region" description="Basic and acidic residues" evidence="1">
    <location>
        <begin position="293"/>
        <end position="308"/>
    </location>
</feature>
<feature type="compositionally biased region" description="Gly residues" evidence="1">
    <location>
        <begin position="268"/>
        <end position="282"/>
    </location>
</feature>
<proteinExistence type="predicted"/>
<reference evidence="2" key="1">
    <citation type="submission" date="2023-10" db="EMBL/GenBank/DDBJ databases">
        <authorList>
            <person name="Chen Y."/>
            <person name="Shah S."/>
            <person name="Dougan E. K."/>
            <person name="Thang M."/>
            <person name="Chan C."/>
        </authorList>
    </citation>
    <scope>NUCLEOTIDE SEQUENCE [LARGE SCALE GENOMIC DNA]</scope>
</reference>
<dbReference type="EMBL" id="CAUYUJ010015948">
    <property type="protein sequence ID" value="CAK0860109.1"/>
    <property type="molecule type" value="Genomic_DNA"/>
</dbReference>
<organism evidence="2 3">
    <name type="scientific">Prorocentrum cordatum</name>
    <dbReference type="NCBI Taxonomy" id="2364126"/>
    <lineage>
        <taxon>Eukaryota</taxon>
        <taxon>Sar</taxon>
        <taxon>Alveolata</taxon>
        <taxon>Dinophyceae</taxon>
        <taxon>Prorocentrales</taxon>
        <taxon>Prorocentraceae</taxon>
        <taxon>Prorocentrum</taxon>
    </lineage>
</organism>
<feature type="region of interest" description="Disordered" evidence="1">
    <location>
        <begin position="268"/>
        <end position="339"/>
    </location>
</feature>
<accession>A0ABN9ULU3</accession>
<sequence>MDAFARLQNWSTSLQAAARDGDAAAIDRLLRSGCHPDEAPKAGDDSPRSRGASALVYAARGGDLDRAAAGGEATGRKDMTAIVFSLTADMAYVAAAGMIALGRAMERPSHSEDVLRRWFAEANGKKPPAALTEATMVGAIGSPGDLSNVDWKAIHEIMHSGDNNSLPPPLGFPVKNDIPTFLNSHVSNLADGSIAAKLIKFLGIKKFAAINQELIFGDAYRISPSGAAAYPDDGEAEYMGLGCGMGDSEADAEVQRLPDMRDEAEEGGALGVGFSMGGGGHGDATPAAPRPPSPERVEVERGSREAKRAPARRAAAKKHAAKMKRAASAAPAKHAPRIRRGAAAVARGRGDRAARETCVKDFVNRSEKFLVDKLRKGEILPKWGGFFFRTDGARSYKLKEEGVVRDWVAHQKKRAHAKGERVWLKPPHSQKRHRDVPDSSKAGARKRIWVRTGTQIIDGTWREVRRFVGESKPVGSALVKKATLGQDEATLGQDEVGVPEEALPGPESLGMNSYTKTIGGAKIEVVLKHRHYRIKSVPADGNKDNVGRSRAFMKDVSAAWEDILKLAGVRLLDWNLEFAGAPTPCPAARVLMIEGGEVEGDELEYGMRSVTREQQGRIGTMAKQPKLKKPRKVTSKPARRFMPKMNEATTNTIKQLVRMKAPAVLVLAAALIGCPGKLEVEFFEQMAGHKAITRSFAAAGYNAVPFEIEDDNVYCDFVGSDGFACALRIAMSMKFGTGSFGAPVWVYLCRLMKVWRTHIWMADFGGETAKPTWLYSNAEWIGEIKVISGKKGAMKNSQHYPDKFGHAVRGLFERHWSSMKKQAFQMNKDLSSGEDSIDVAKYIKEIKDHWNDSTLPKVIAALTGGSA</sequence>
<protein>
    <submittedName>
        <fullName evidence="2">Uncharacterized protein</fullName>
    </submittedName>
</protein>
<evidence type="ECO:0000313" key="3">
    <source>
        <dbReference type="Proteomes" id="UP001189429"/>
    </source>
</evidence>
<evidence type="ECO:0000313" key="2">
    <source>
        <dbReference type="EMBL" id="CAK0860109.1"/>
    </source>
</evidence>
<evidence type="ECO:0000256" key="1">
    <source>
        <dbReference type="SAM" id="MobiDB-lite"/>
    </source>
</evidence>
<feature type="compositionally biased region" description="Basic residues" evidence="1">
    <location>
        <begin position="309"/>
        <end position="325"/>
    </location>
</feature>
<name>A0ABN9ULU3_9DINO</name>
<keyword evidence="3" id="KW-1185">Reference proteome</keyword>
<gene>
    <name evidence="2" type="ORF">PCOR1329_LOCUS49171</name>
</gene>
<dbReference type="Proteomes" id="UP001189429">
    <property type="component" value="Unassembled WGS sequence"/>
</dbReference>
<feature type="region of interest" description="Disordered" evidence="1">
    <location>
        <begin position="418"/>
        <end position="442"/>
    </location>
</feature>